<dbReference type="InterPro" id="IPR009061">
    <property type="entry name" value="DNA-bd_dom_put_sf"/>
</dbReference>
<evidence type="ECO:0000256" key="3">
    <source>
        <dbReference type="ARBA" id="ARBA00023163"/>
    </source>
</evidence>
<dbReference type="InterPro" id="IPR000551">
    <property type="entry name" value="MerR-type_HTH_dom"/>
</dbReference>
<dbReference type="Gene3D" id="1.10.1660.10">
    <property type="match status" value="1"/>
</dbReference>
<dbReference type="AlphaFoldDB" id="A0A174E430"/>
<gene>
    <name evidence="6" type="primary">cueR</name>
    <name evidence="6" type="ORF">ERS852395_02694</name>
</gene>
<keyword evidence="4" id="KW-0472">Membrane</keyword>
<dbReference type="GO" id="GO:0003677">
    <property type="term" value="F:DNA binding"/>
    <property type="evidence" value="ECO:0007669"/>
    <property type="project" value="UniProtKB-KW"/>
</dbReference>
<dbReference type="EMBL" id="CYZA01000017">
    <property type="protein sequence ID" value="CUO32662.1"/>
    <property type="molecule type" value="Genomic_DNA"/>
</dbReference>
<dbReference type="CDD" id="cd00592">
    <property type="entry name" value="HTH_MerR-like"/>
    <property type="match status" value="1"/>
</dbReference>
<organism evidence="6 7">
    <name type="scientific">Blautia obeum</name>
    <dbReference type="NCBI Taxonomy" id="40520"/>
    <lineage>
        <taxon>Bacteria</taxon>
        <taxon>Bacillati</taxon>
        <taxon>Bacillota</taxon>
        <taxon>Clostridia</taxon>
        <taxon>Lachnospirales</taxon>
        <taxon>Lachnospiraceae</taxon>
        <taxon>Blautia</taxon>
    </lineage>
</organism>
<accession>A0A174E430</accession>
<dbReference type="InterPro" id="IPR047057">
    <property type="entry name" value="MerR_fam"/>
</dbReference>
<keyword evidence="3" id="KW-0804">Transcription</keyword>
<evidence type="ECO:0000313" key="7">
    <source>
        <dbReference type="Proteomes" id="UP000095447"/>
    </source>
</evidence>
<evidence type="ECO:0000256" key="1">
    <source>
        <dbReference type="ARBA" id="ARBA00023015"/>
    </source>
</evidence>
<evidence type="ECO:0000256" key="4">
    <source>
        <dbReference type="SAM" id="Phobius"/>
    </source>
</evidence>
<protein>
    <submittedName>
        <fullName evidence="6">Copper export regulator</fullName>
    </submittedName>
</protein>
<dbReference type="PROSITE" id="PS50937">
    <property type="entry name" value="HTH_MERR_2"/>
    <property type="match status" value="1"/>
</dbReference>
<dbReference type="STRING" id="657314.CK5_14970"/>
<dbReference type="GO" id="GO:0003700">
    <property type="term" value="F:DNA-binding transcription factor activity"/>
    <property type="evidence" value="ECO:0007669"/>
    <property type="project" value="InterPro"/>
</dbReference>
<reference evidence="6 7" key="1">
    <citation type="submission" date="2015-09" db="EMBL/GenBank/DDBJ databases">
        <authorList>
            <consortium name="Pathogen Informatics"/>
        </authorList>
    </citation>
    <scope>NUCLEOTIDE SEQUENCE [LARGE SCALE GENOMIC DNA]</scope>
    <source>
        <strain evidence="6 7">2789STDY5608838</strain>
    </source>
</reference>
<dbReference type="RefSeq" id="WP_055053900.1">
    <property type="nucleotide sequence ID" value="NZ_CYZA01000017.1"/>
</dbReference>
<name>A0A174E430_9FIRM</name>
<evidence type="ECO:0000313" key="6">
    <source>
        <dbReference type="EMBL" id="CUO32662.1"/>
    </source>
</evidence>
<keyword evidence="4" id="KW-1133">Transmembrane helix</keyword>
<dbReference type="PANTHER" id="PTHR30204:SF94">
    <property type="entry name" value="HEAVY METAL-DEPENDENT TRANSCRIPTIONAL REGULATOR HI_0293-RELATED"/>
    <property type="match status" value="1"/>
</dbReference>
<feature type="transmembrane region" description="Helical" evidence="4">
    <location>
        <begin position="143"/>
        <end position="166"/>
    </location>
</feature>
<dbReference type="Pfam" id="PF13411">
    <property type="entry name" value="MerR_1"/>
    <property type="match status" value="1"/>
</dbReference>
<keyword evidence="1" id="KW-0805">Transcription regulation</keyword>
<keyword evidence="4" id="KW-0812">Transmembrane</keyword>
<keyword evidence="2" id="KW-0238">DNA-binding</keyword>
<dbReference type="SUPFAM" id="SSF46955">
    <property type="entry name" value="Putative DNA-binding domain"/>
    <property type="match status" value="1"/>
</dbReference>
<dbReference type="Proteomes" id="UP000095447">
    <property type="component" value="Unassembled WGS sequence"/>
</dbReference>
<feature type="domain" description="HTH merR-type" evidence="5">
    <location>
        <begin position="1"/>
        <end position="68"/>
    </location>
</feature>
<evidence type="ECO:0000256" key="2">
    <source>
        <dbReference type="ARBA" id="ARBA00023125"/>
    </source>
</evidence>
<feature type="transmembrane region" description="Helical" evidence="4">
    <location>
        <begin position="172"/>
        <end position="195"/>
    </location>
</feature>
<dbReference type="PANTHER" id="PTHR30204">
    <property type="entry name" value="REDOX-CYCLING DRUG-SENSING TRANSCRIPTIONAL ACTIVATOR SOXR"/>
    <property type="match status" value="1"/>
</dbReference>
<sequence length="213" mass="24611">MKIKQVEELVGITRKNIRFYEEQGLLNVERAENGYREYHRADIARLQEIKLFRKMDISIEEMRALFEKRKSLQFCLEQHLGELERRREGLVKMQEMCERLIAEHQSLDTLNAENCLEEIEQMEKEGARFMDIKKTDIRKKRRTGAIIGAVVMILLMGFTIGLMLWANTQDPIPTGLLIFLIAIPVVIIGGILAALAGRMKEIEGGEEDEASKY</sequence>
<evidence type="ECO:0000259" key="5">
    <source>
        <dbReference type="PROSITE" id="PS50937"/>
    </source>
</evidence>
<proteinExistence type="predicted"/>
<dbReference type="SMART" id="SM00422">
    <property type="entry name" value="HTH_MERR"/>
    <property type="match status" value="1"/>
</dbReference>